<reference evidence="1" key="1">
    <citation type="submission" date="2023-04" db="EMBL/GenBank/DDBJ databases">
        <authorList>
            <person name="Vijverberg K."/>
            <person name="Xiong W."/>
            <person name="Schranz E."/>
        </authorList>
    </citation>
    <scope>NUCLEOTIDE SEQUENCE</scope>
</reference>
<gene>
    <name evidence="1" type="ORF">LSALG_LOCUS35600</name>
</gene>
<name>A0AA35ZQE3_LACSI</name>
<proteinExistence type="predicted"/>
<evidence type="ECO:0000313" key="2">
    <source>
        <dbReference type="Proteomes" id="UP001177003"/>
    </source>
</evidence>
<evidence type="ECO:0000313" key="1">
    <source>
        <dbReference type="EMBL" id="CAI9296751.1"/>
    </source>
</evidence>
<dbReference type="AlphaFoldDB" id="A0AA35ZQE3"/>
<sequence>MVVLKSYGPFPAENFVSVKFKGFRGSSRSEVEFRLADLLCMNPNDWISLFLILSKDEQKYEPMVAYMKRILIFCIHEVANMDIEVAAVIKKKPVVKPEPELKDFRKVKLGKINIENWNVLYQRRDGEKVVKIIFFLLDKNLYPTAALNKILGLVEATKSSNADDLKCFTDMLKWYPTFRNTLLN</sequence>
<accession>A0AA35ZQE3</accession>
<organism evidence="1 2">
    <name type="scientific">Lactuca saligna</name>
    <name type="common">Willowleaf lettuce</name>
    <dbReference type="NCBI Taxonomy" id="75948"/>
    <lineage>
        <taxon>Eukaryota</taxon>
        <taxon>Viridiplantae</taxon>
        <taxon>Streptophyta</taxon>
        <taxon>Embryophyta</taxon>
        <taxon>Tracheophyta</taxon>
        <taxon>Spermatophyta</taxon>
        <taxon>Magnoliopsida</taxon>
        <taxon>eudicotyledons</taxon>
        <taxon>Gunneridae</taxon>
        <taxon>Pentapetalae</taxon>
        <taxon>asterids</taxon>
        <taxon>campanulids</taxon>
        <taxon>Asterales</taxon>
        <taxon>Asteraceae</taxon>
        <taxon>Cichorioideae</taxon>
        <taxon>Cichorieae</taxon>
        <taxon>Lactucinae</taxon>
        <taxon>Lactuca</taxon>
    </lineage>
</organism>
<protein>
    <submittedName>
        <fullName evidence="1">Uncharacterized protein</fullName>
    </submittedName>
</protein>
<keyword evidence="2" id="KW-1185">Reference proteome</keyword>
<dbReference type="EMBL" id="OX465084">
    <property type="protein sequence ID" value="CAI9296751.1"/>
    <property type="molecule type" value="Genomic_DNA"/>
</dbReference>
<dbReference type="Proteomes" id="UP001177003">
    <property type="component" value="Chromosome 8"/>
</dbReference>